<reference evidence="1 2" key="1">
    <citation type="submission" date="2016-09" db="EMBL/GenBank/DDBJ databases">
        <title>The complete genome sequences of Rhizobium gallicum, symbiovars gallicum and phaseoli, symbionts associated to common bean (Phaseolus vulgaris).</title>
        <authorList>
            <person name="Bustos P."/>
            <person name="Santamaria R.I."/>
            <person name="Perez-Carrascal O.M."/>
            <person name="Juarez S."/>
            <person name="Lozano L."/>
            <person name="Martinez-Flores I."/>
            <person name="Martinez-Romero E."/>
            <person name="Cevallos M."/>
            <person name="Romero D."/>
            <person name="Davila G."/>
            <person name="Gonzalez V."/>
        </authorList>
    </citation>
    <scope>NUCLEOTIDE SEQUENCE [LARGE SCALE GENOMIC DNA]</scope>
    <source>
        <strain evidence="1 2">IE4872</strain>
    </source>
</reference>
<proteinExistence type="predicted"/>
<gene>
    <name evidence="1" type="ORF">IE4872_CH03630</name>
</gene>
<dbReference type="EMBL" id="CP017101">
    <property type="protein sequence ID" value="APO69221.1"/>
    <property type="molecule type" value="Genomic_DNA"/>
</dbReference>
<protein>
    <submittedName>
        <fullName evidence="1">Uncharacterized protein</fullName>
    </submittedName>
</protein>
<dbReference type="AlphaFoldDB" id="A0A1L5NMT8"/>
<sequence length="60" mass="6845">MNSALVETLFWEDARYRLLEDLAEYPAKTIDGAKLTLFVWREFCERAVPPAISSAAIELL</sequence>
<evidence type="ECO:0000313" key="1">
    <source>
        <dbReference type="EMBL" id="APO69221.1"/>
    </source>
</evidence>
<name>A0A1L5NMT8_9HYPH</name>
<accession>A0A1L5NMT8</accession>
<evidence type="ECO:0000313" key="2">
    <source>
        <dbReference type="Proteomes" id="UP000184749"/>
    </source>
</evidence>
<organism evidence="1 2">
    <name type="scientific">Rhizobium gallicum</name>
    <dbReference type="NCBI Taxonomy" id="56730"/>
    <lineage>
        <taxon>Bacteria</taxon>
        <taxon>Pseudomonadati</taxon>
        <taxon>Pseudomonadota</taxon>
        <taxon>Alphaproteobacteria</taxon>
        <taxon>Hyphomicrobiales</taxon>
        <taxon>Rhizobiaceae</taxon>
        <taxon>Rhizobium/Agrobacterium group</taxon>
        <taxon>Rhizobium</taxon>
    </lineage>
</organism>
<dbReference type="Proteomes" id="UP000184749">
    <property type="component" value="Chromosome"/>
</dbReference>
<dbReference type="STRING" id="56730.IE4872_CH03630"/>